<accession>M0M294</accession>
<dbReference type="Proteomes" id="UP000011607">
    <property type="component" value="Unassembled WGS sequence"/>
</dbReference>
<dbReference type="RefSeq" id="WP_006672518.1">
    <property type="nucleotide sequence ID" value="NZ_AOMA01000078.1"/>
</dbReference>
<protein>
    <recommendedName>
        <fullName evidence="1">Halobacterial output domain-containing protein</fullName>
    </recommendedName>
</protein>
<dbReference type="eggNOG" id="arCOG09008">
    <property type="taxonomic scope" value="Archaea"/>
</dbReference>
<dbReference type="InterPro" id="IPR040624">
    <property type="entry name" value="HalOD1"/>
</dbReference>
<organism evidence="2 3">
    <name type="scientific">Halobiforma nitratireducens JCM 10879</name>
    <dbReference type="NCBI Taxonomy" id="1227454"/>
    <lineage>
        <taxon>Archaea</taxon>
        <taxon>Methanobacteriati</taxon>
        <taxon>Methanobacteriota</taxon>
        <taxon>Stenosarchaea group</taxon>
        <taxon>Halobacteria</taxon>
        <taxon>Halobacteriales</taxon>
        <taxon>Natrialbaceae</taxon>
        <taxon>Halobiforma</taxon>
    </lineage>
</organism>
<dbReference type="OrthoDB" id="271604at2157"/>
<dbReference type="AlphaFoldDB" id="M0M294"/>
<comment type="caution">
    <text evidence="2">The sequence shown here is derived from an EMBL/GenBank/DDBJ whole genome shotgun (WGS) entry which is preliminary data.</text>
</comment>
<reference evidence="2 3" key="1">
    <citation type="journal article" date="2014" name="PLoS Genet.">
        <title>Phylogenetically driven sequencing of extremely halophilic archaea reveals strategies for static and dynamic osmo-response.</title>
        <authorList>
            <person name="Becker E.A."/>
            <person name="Seitzer P.M."/>
            <person name="Tritt A."/>
            <person name="Larsen D."/>
            <person name="Krusor M."/>
            <person name="Yao A.I."/>
            <person name="Wu D."/>
            <person name="Madern D."/>
            <person name="Eisen J.A."/>
            <person name="Darling A.E."/>
            <person name="Facciotti M.T."/>
        </authorList>
    </citation>
    <scope>NUCLEOTIDE SEQUENCE [LARGE SCALE GENOMIC DNA]</scope>
    <source>
        <strain evidence="2 3">JCM 10879</strain>
    </source>
</reference>
<dbReference type="EMBL" id="AOMA01000078">
    <property type="protein sequence ID" value="EMA39831.1"/>
    <property type="molecule type" value="Genomic_DNA"/>
</dbReference>
<feature type="domain" description="Halobacterial output" evidence="1">
    <location>
        <begin position="27"/>
        <end position="104"/>
    </location>
</feature>
<gene>
    <name evidence="2" type="ORF">C446_07914</name>
</gene>
<dbReference type="Pfam" id="PF18545">
    <property type="entry name" value="HalOD1"/>
    <property type="match status" value="1"/>
</dbReference>
<name>M0M294_9EURY</name>
<proteinExistence type="predicted"/>
<evidence type="ECO:0000313" key="3">
    <source>
        <dbReference type="Proteomes" id="UP000011607"/>
    </source>
</evidence>
<sequence length="109" mass="11418">MDATKPAVDDLGTETGPDVVEYEYDAETPASIAAVHAICAVTDVDPLEAPTELGFVLHEHVDPSAIDMLLGDGTGDGDVVVSFEVSNGGRYGVEIVDDGRIEVRTLESS</sequence>
<keyword evidence="3" id="KW-1185">Reference proteome</keyword>
<evidence type="ECO:0000259" key="1">
    <source>
        <dbReference type="Pfam" id="PF18545"/>
    </source>
</evidence>
<evidence type="ECO:0000313" key="2">
    <source>
        <dbReference type="EMBL" id="EMA39831.1"/>
    </source>
</evidence>